<proteinExistence type="predicted"/>
<dbReference type="EMBL" id="JASBNA010000032">
    <property type="protein sequence ID" value="KAK7683071.1"/>
    <property type="molecule type" value="Genomic_DNA"/>
</dbReference>
<comment type="caution">
    <text evidence="1">The sequence shown here is derived from an EMBL/GenBank/DDBJ whole genome shotgun (WGS) entry which is preliminary data.</text>
</comment>
<reference evidence="1 2" key="1">
    <citation type="submission" date="2022-09" db="EMBL/GenBank/DDBJ databases">
        <authorList>
            <person name="Palmer J.M."/>
        </authorList>
    </citation>
    <scope>NUCLEOTIDE SEQUENCE [LARGE SCALE GENOMIC DNA]</scope>
    <source>
        <strain evidence="1 2">DSM 7382</strain>
    </source>
</reference>
<evidence type="ECO:0000313" key="1">
    <source>
        <dbReference type="EMBL" id="KAK7683071.1"/>
    </source>
</evidence>
<gene>
    <name evidence="1" type="ORF">QCA50_013744</name>
</gene>
<keyword evidence="2" id="KW-1185">Reference proteome</keyword>
<protein>
    <recommendedName>
        <fullName evidence="3">F-box domain-containing protein</fullName>
    </recommendedName>
</protein>
<dbReference type="AlphaFoldDB" id="A0AAW0G0C8"/>
<sequence>MGSIPVSIELPSEFNQCELDIATLKALRGDQALEDREIISRLEDTIIKHSRALAFYRGHLNVRKRGINTTLPREVLSEVFYVLAHYDFSIASNRSEPPRLSWLRLAHVCRYWRNIVLTSPRIFSFVYLPTKYQEHLQACLYYSRQVPLTVEYHGQKKVHKRLYSQWLLLLPHLSHTRSLNLKVGLADTTDTALILPSSPTVTKLVLTDPFVREPSTLGSVGKTIDRMFSALPNLLHFSSDLHTLGRSDWTERAFPTSLKVLTVEHPASKEPTPSLQHLISALQKLPSLRQLEFKHLYSGDYSSSSPASMSRIHPLEVLRLDGDCDPCTSILSCTDSTHRLYVQSSLLMYANPQAMDLFLDSLTGLFQRQSLSSEESYVLVLYAHRSNNASTQTHLKLRPTGHGSMIPRETLMRMFDCGRPIDFGHSCFRFSISALVIDKPRSNEQWKHVQLRCNSAARDLYQRTLPFFPHVRSLVVVLDSDRCTAWCAWDAITADLSANVRSLQIVVSSTPYRQREPEAGILGFPLKLCEMENGLDTNGQVSFPFPSLRVLSVSVPVGNEDATRIFVENLRTALEARKAGGYGLMKLILDVSLEKDQLESQFQHLVEILSTEEEYDWSDSEF</sequence>
<evidence type="ECO:0000313" key="2">
    <source>
        <dbReference type="Proteomes" id="UP001385951"/>
    </source>
</evidence>
<evidence type="ECO:0008006" key="3">
    <source>
        <dbReference type="Google" id="ProtNLM"/>
    </source>
</evidence>
<accession>A0AAW0G0C8</accession>
<dbReference type="Proteomes" id="UP001385951">
    <property type="component" value="Unassembled WGS sequence"/>
</dbReference>
<name>A0AAW0G0C8_9APHY</name>
<organism evidence="1 2">
    <name type="scientific">Cerrena zonata</name>
    <dbReference type="NCBI Taxonomy" id="2478898"/>
    <lineage>
        <taxon>Eukaryota</taxon>
        <taxon>Fungi</taxon>
        <taxon>Dikarya</taxon>
        <taxon>Basidiomycota</taxon>
        <taxon>Agaricomycotina</taxon>
        <taxon>Agaricomycetes</taxon>
        <taxon>Polyporales</taxon>
        <taxon>Cerrenaceae</taxon>
        <taxon>Cerrena</taxon>
    </lineage>
</organism>